<evidence type="ECO:0000256" key="3">
    <source>
        <dbReference type="SAM" id="MobiDB-lite"/>
    </source>
</evidence>
<dbReference type="SUPFAM" id="SSF54928">
    <property type="entry name" value="RNA-binding domain, RBD"/>
    <property type="match status" value="1"/>
</dbReference>
<protein>
    <submittedName>
        <fullName evidence="5">BZ3500_MvSof-1268-A1-R1_Chr12-1g03665 protein</fullName>
    </submittedName>
</protein>
<dbReference type="AlphaFoldDB" id="A0A2X0KPC5"/>
<feature type="region of interest" description="Disordered" evidence="3">
    <location>
        <begin position="400"/>
        <end position="480"/>
    </location>
</feature>
<gene>
    <name evidence="5" type="ORF">BZ3500_MVSOF-1268-A1-R1_CHR12-1G03665</name>
</gene>
<evidence type="ECO:0000256" key="2">
    <source>
        <dbReference type="PROSITE-ProRule" id="PRU00176"/>
    </source>
</evidence>
<dbReference type="STRING" id="289078.A0A2X0KPC5"/>
<feature type="domain" description="RRM" evidence="4">
    <location>
        <begin position="317"/>
        <end position="394"/>
    </location>
</feature>
<proteinExistence type="predicted"/>
<feature type="compositionally biased region" description="Gly residues" evidence="3">
    <location>
        <begin position="148"/>
        <end position="163"/>
    </location>
</feature>
<feature type="compositionally biased region" description="Basic and acidic residues" evidence="3">
    <location>
        <begin position="195"/>
        <end position="207"/>
    </location>
</feature>
<dbReference type="InterPro" id="IPR035979">
    <property type="entry name" value="RBD_domain_sf"/>
</dbReference>
<feature type="compositionally biased region" description="Polar residues" evidence="3">
    <location>
        <begin position="66"/>
        <end position="85"/>
    </location>
</feature>
<evidence type="ECO:0000256" key="1">
    <source>
        <dbReference type="ARBA" id="ARBA00022884"/>
    </source>
</evidence>
<feature type="region of interest" description="Disordered" evidence="3">
    <location>
        <begin position="1"/>
        <end position="207"/>
    </location>
</feature>
<dbReference type="Proteomes" id="UP000249723">
    <property type="component" value="Unassembled WGS sequence"/>
</dbReference>
<dbReference type="InterPro" id="IPR012677">
    <property type="entry name" value="Nucleotide-bd_a/b_plait_sf"/>
</dbReference>
<dbReference type="PANTHER" id="PTHR23189">
    <property type="entry name" value="RNA RECOGNITION MOTIF-CONTAINING"/>
    <property type="match status" value="1"/>
</dbReference>
<evidence type="ECO:0000313" key="6">
    <source>
        <dbReference type="Proteomes" id="UP000249723"/>
    </source>
</evidence>
<dbReference type="Gene3D" id="3.30.70.330">
    <property type="match status" value="2"/>
</dbReference>
<feature type="compositionally biased region" description="Basic and acidic residues" evidence="3">
    <location>
        <begin position="418"/>
        <end position="435"/>
    </location>
</feature>
<dbReference type="SMART" id="SM00360">
    <property type="entry name" value="RRM"/>
    <property type="match status" value="2"/>
</dbReference>
<feature type="region of interest" description="Disordered" evidence="3">
    <location>
        <begin position="559"/>
        <end position="683"/>
    </location>
</feature>
<reference evidence="6" key="1">
    <citation type="submission" date="2016-10" db="EMBL/GenBank/DDBJ databases">
        <authorList>
            <person name="Jeantristanb JTB J.-T."/>
            <person name="Ricardo R."/>
        </authorList>
    </citation>
    <scope>NUCLEOTIDE SEQUENCE [LARGE SCALE GENOMIC DNA]</scope>
</reference>
<organism evidence="5 6">
    <name type="scientific">Microbotryum saponariae</name>
    <dbReference type="NCBI Taxonomy" id="289078"/>
    <lineage>
        <taxon>Eukaryota</taxon>
        <taxon>Fungi</taxon>
        <taxon>Dikarya</taxon>
        <taxon>Basidiomycota</taxon>
        <taxon>Pucciniomycotina</taxon>
        <taxon>Microbotryomycetes</taxon>
        <taxon>Microbotryales</taxon>
        <taxon>Microbotryaceae</taxon>
        <taxon>Microbotryum</taxon>
    </lineage>
</organism>
<sequence>MAYRYDPYASTPAGAQGGGSSSYPPPQQQHPGGNPGYGGGNNYGGAGAGGGGGYPHPASAPGQGYNDPSSGVASMIPQTGPTRTQHGYGHHQPQAHQAAYSPSRTAGKSAIESSERGWGPSSSPPRRLSNSISASGPRSGYEDDGAYYEGGSGSSRGDGGGSYRGDRGRAGSMGRGGRGRGGGGGGYGGSGGPPSRRDYDDPNRFVRRPDFDSVIDERVSRERPCRTLFIRNVKFGTDVQDIRDLFEPIGHIKTLFDMLDKRGMVFLTYFDLRAAMMAKDKLHEKRLSGRPIDVHYSLLKDSDLEKTCDSDKNQGSLSLHVVGARGPVDEREIHARFGVFGEIKHVVASAARGGGRQGSTLIEFFDSRAMERAYHEMNGQPMAGGTIELRYEWDLTTMHPAPSTELHTPRPNLPPSRSRTDRSDQDPYTRDGRPQRDHRKSSREYSPPARRNYGSEGSYPSGGTGHHQGYGSGAPSASATTALPDQLEQARKMQALLATLTAANNAAAAATGGAVAPALSAQGALPPPAGFYLPPPPGSTINPNPYTAGPTPAYPVYGNQYGPGSIAPPPQGGPTSASTGQYGNGPLATAGVHHSSPPPPQGQSQGQAGRVSYPPSQQQPTTSSSAHAQPNGSSSLPPALAALLKSNGNAQTNSNSNTNSGAGGKIGSGPDAMSGQAPGQGDLNSLLALLVS</sequence>
<feature type="compositionally biased region" description="Gly residues" evidence="3">
    <location>
        <begin position="460"/>
        <end position="472"/>
    </location>
</feature>
<dbReference type="EMBL" id="FMWP01000054">
    <property type="protein sequence ID" value="SCZ94797.1"/>
    <property type="molecule type" value="Genomic_DNA"/>
</dbReference>
<evidence type="ECO:0000313" key="5">
    <source>
        <dbReference type="EMBL" id="SCZ94797.1"/>
    </source>
</evidence>
<feature type="compositionally biased region" description="Low complexity" evidence="3">
    <location>
        <begin position="614"/>
        <end position="625"/>
    </location>
</feature>
<feature type="compositionally biased region" description="Gly residues" evidence="3">
    <location>
        <begin position="33"/>
        <end position="54"/>
    </location>
</feature>
<accession>A0A2X0KPC5</accession>
<dbReference type="PROSITE" id="PS50102">
    <property type="entry name" value="RRM"/>
    <property type="match status" value="2"/>
</dbReference>
<keyword evidence="6" id="KW-1185">Reference proteome</keyword>
<dbReference type="GO" id="GO:0003723">
    <property type="term" value="F:RNA binding"/>
    <property type="evidence" value="ECO:0007669"/>
    <property type="project" value="UniProtKB-UniRule"/>
</dbReference>
<feature type="compositionally biased region" description="Low complexity" evidence="3">
    <location>
        <begin position="633"/>
        <end position="660"/>
    </location>
</feature>
<keyword evidence="1 2" id="KW-0694">RNA-binding</keyword>
<evidence type="ECO:0000259" key="4">
    <source>
        <dbReference type="PROSITE" id="PS50102"/>
    </source>
</evidence>
<feature type="compositionally biased region" description="Gly residues" evidence="3">
    <location>
        <begin position="171"/>
        <end position="192"/>
    </location>
</feature>
<dbReference type="Pfam" id="PF00076">
    <property type="entry name" value="RRM_1"/>
    <property type="match status" value="2"/>
</dbReference>
<dbReference type="InterPro" id="IPR000504">
    <property type="entry name" value="RRM_dom"/>
</dbReference>
<feature type="domain" description="RRM" evidence="4">
    <location>
        <begin position="226"/>
        <end position="299"/>
    </location>
</feature>
<name>A0A2X0KPC5_9BASI</name>
<feature type="compositionally biased region" description="Low complexity" evidence="3">
    <location>
        <begin position="116"/>
        <end position="133"/>
    </location>
</feature>